<organism evidence="1 2">
    <name type="scientific">Methanococcus vannielii (strain ATCC 35089 / DSM 1224 / JCM 13029 / OCM 148 / SB)</name>
    <dbReference type="NCBI Taxonomy" id="406327"/>
    <lineage>
        <taxon>Archaea</taxon>
        <taxon>Methanobacteriati</taxon>
        <taxon>Methanobacteriota</taxon>
        <taxon>Methanomada group</taxon>
        <taxon>Methanococci</taxon>
        <taxon>Methanococcales</taxon>
        <taxon>Methanococcaceae</taxon>
        <taxon>Methanococcus</taxon>
    </lineage>
</organism>
<name>A6UR65_METVS</name>
<protein>
    <submittedName>
        <fullName evidence="1">Uncharacterized protein</fullName>
    </submittedName>
</protein>
<evidence type="ECO:0000313" key="2">
    <source>
        <dbReference type="Proteomes" id="UP000001107"/>
    </source>
</evidence>
<evidence type="ECO:0000313" key="1">
    <source>
        <dbReference type="EMBL" id="ABR54987.1"/>
    </source>
</evidence>
<dbReference type="HOGENOM" id="CLU_2243898_0_0_2"/>
<dbReference type="AlphaFoldDB" id="A6UR65"/>
<proteinExistence type="predicted"/>
<dbReference type="STRING" id="406327.Mevan_1087"/>
<dbReference type="InterPro" id="IPR008228">
    <property type="entry name" value="UCP006173"/>
</dbReference>
<dbReference type="KEGG" id="mvn:Mevan_1087"/>
<dbReference type="OrthoDB" id="63149at2157"/>
<reference evidence="1" key="1">
    <citation type="submission" date="2007-06" db="EMBL/GenBank/DDBJ databases">
        <title>Complete sequence of Methanococcus vannielii SB.</title>
        <authorList>
            <consortium name="US DOE Joint Genome Institute"/>
            <person name="Copeland A."/>
            <person name="Lucas S."/>
            <person name="Lapidus A."/>
            <person name="Barry K."/>
            <person name="Glavina del Rio T."/>
            <person name="Dalin E."/>
            <person name="Tice H."/>
            <person name="Pitluck S."/>
            <person name="Chain P."/>
            <person name="Malfatti S."/>
            <person name="Shin M."/>
            <person name="Vergez L."/>
            <person name="Schmutz J."/>
            <person name="Larimer F."/>
            <person name="Land M."/>
            <person name="Hauser L."/>
            <person name="Kyrpides N."/>
            <person name="Anderson I."/>
            <person name="Sieprawska-Lupa M."/>
            <person name="Whitman W.B."/>
            <person name="Richardson P."/>
        </authorList>
    </citation>
    <scope>NUCLEOTIDE SEQUENCE [LARGE SCALE GENOMIC DNA]</scope>
    <source>
        <strain evidence="1">SB</strain>
    </source>
</reference>
<dbReference type="Proteomes" id="UP000001107">
    <property type="component" value="Chromosome"/>
</dbReference>
<dbReference type="PANTHER" id="PTHR37421:SF1">
    <property type="entry name" value="UPF0260 PROTEIN YCGN"/>
    <property type="match status" value="1"/>
</dbReference>
<dbReference type="eggNOG" id="arCOG05086">
    <property type="taxonomic scope" value="Archaea"/>
</dbReference>
<dbReference type="EMBL" id="CP000742">
    <property type="protein sequence ID" value="ABR54987.1"/>
    <property type="molecule type" value="Genomic_DNA"/>
</dbReference>
<dbReference type="PANTHER" id="PTHR37421">
    <property type="entry name" value="UPF0260 PROTEIN YCGN"/>
    <property type="match status" value="1"/>
</dbReference>
<dbReference type="RefSeq" id="WP_012065902.1">
    <property type="nucleotide sequence ID" value="NC_009634.1"/>
</dbReference>
<keyword evidence="2" id="KW-1185">Reference proteome</keyword>
<gene>
    <name evidence="1" type="ordered locus">Mevan_1087</name>
</gene>
<accession>A6UR65</accession>
<dbReference type="GeneID" id="5324577"/>
<sequence>MAKNQSGSIFNTKVTIKYDKEKIIKLSSEMFSEDLCIQCGRCCMIHVYTTDEKIDPEIVYCNHLDVETKRCKIYKNRFNKEKECLSMLEAILTSALPKDCPYVKNYPSYEEPWFYGLLRGKNLK</sequence>